<dbReference type="AlphaFoldDB" id="A0A557RJV6"/>
<reference evidence="6 7" key="1">
    <citation type="submission" date="2019-07" db="EMBL/GenBank/DDBJ databases">
        <title>Reclasification of Spiribacter aquaticus.</title>
        <authorList>
            <person name="Leon M.J."/>
            <person name="Sanchez-Porro C."/>
            <person name="Ventosa A."/>
        </authorList>
    </citation>
    <scope>NUCLEOTIDE SEQUENCE [LARGE SCALE GENOMIC DNA]</scope>
    <source>
        <strain evidence="6 7">SP30</strain>
    </source>
</reference>
<evidence type="ECO:0000256" key="1">
    <source>
        <dbReference type="ARBA" id="ARBA00022490"/>
    </source>
</evidence>
<comment type="similarity">
    <text evidence="3">Belongs to the RimP family.</text>
</comment>
<dbReference type="InterPro" id="IPR003728">
    <property type="entry name" value="Ribosome_maturation_RimP"/>
</dbReference>
<dbReference type="SUPFAM" id="SSF75420">
    <property type="entry name" value="YhbC-like, N-terminal domain"/>
    <property type="match status" value="1"/>
</dbReference>
<dbReference type="EMBL" id="VMKP01000002">
    <property type="protein sequence ID" value="TVO65435.1"/>
    <property type="molecule type" value="Genomic_DNA"/>
</dbReference>
<evidence type="ECO:0000313" key="7">
    <source>
        <dbReference type="Proteomes" id="UP000316688"/>
    </source>
</evidence>
<protein>
    <recommendedName>
        <fullName evidence="3">Ribosome maturation factor RimP</fullName>
    </recommendedName>
</protein>
<dbReference type="Gene3D" id="2.30.30.180">
    <property type="entry name" value="Ribosome maturation factor RimP, C-terminal domain"/>
    <property type="match status" value="1"/>
</dbReference>
<comment type="subcellular location">
    <subcellularLocation>
        <location evidence="3">Cytoplasm</location>
    </subcellularLocation>
</comment>
<dbReference type="Pfam" id="PF02576">
    <property type="entry name" value="RimP_N"/>
    <property type="match status" value="1"/>
</dbReference>
<comment type="caution">
    <text evidence="6">The sequence shown here is derived from an EMBL/GenBank/DDBJ whole genome shotgun (WGS) entry which is preliminary data.</text>
</comment>
<dbReference type="InterPro" id="IPR036847">
    <property type="entry name" value="RimP_C_sf"/>
</dbReference>
<name>A0A557RJV6_9GAMM</name>
<keyword evidence="2 3" id="KW-0690">Ribosome biogenesis</keyword>
<dbReference type="CDD" id="cd01734">
    <property type="entry name" value="YlxS_C"/>
    <property type="match status" value="1"/>
</dbReference>
<feature type="domain" description="Ribosome maturation factor RimP C-terminal" evidence="5">
    <location>
        <begin position="86"/>
        <end position="149"/>
    </location>
</feature>
<sequence length="150" mass="16432">MKAPEHVTELLEPVIEGLGYECVGLEFQPGRRDACLRVFIDAPAGITVDDCARVSHQVSGVLDVEDPIAGDYHLEVSSPGLDRPVFKSSDYQRFAGETVRLRLRERIDGQRRISGRLEGLTDGGVAVASEDGRRVVPLEAIDNAHIELEP</sequence>
<organism evidence="6 7">
    <name type="scientific">Spiribacter aquaticus</name>
    <dbReference type="NCBI Taxonomy" id="1935996"/>
    <lineage>
        <taxon>Bacteria</taxon>
        <taxon>Pseudomonadati</taxon>
        <taxon>Pseudomonadota</taxon>
        <taxon>Gammaproteobacteria</taxon>
        <taxon>Chromatiales</taxon>
        <taxon>Ectothiorhodospiraceae</taxon>
        <taxon>Spiribacter</taxon>
    </lineage>
</organism>
<dbReference type="SUPFAM" id="SSF74942">
    <property type="entry name" value="YhbC-like, C-terminal domain"/>
    <property type="match status" value="1"/>
</dbReference>
<proteinExistence type="inferred from homology"/>
<dbReference type="GO" id="GO:0006412">
    <property type="term" value="P:translation"/>
    <property type="evidence" value="ECO:0007669"/>
    <property type="project" value="TreeGrafter"/>
</dbReference>
<dbReference type="PANTHER" id="PTHR33867:SF1">
    <property type="entry name" value="RIBOSOME MATURATION FACTOR RIMP"/>
    <property type="match status" value="1"/>
</dbReference>
<dbReference type="Proteomes" id="UP000316688">
    <property type="component" value="Unassembled WGS sequence"/>
</dbReference>
<dbReference type="InterPro" id="IPR028998">
    <property type="entry name" value="RimP_C"/>
</dbReference>
<dbReference type="RefSeq" id="WP_110883087.1">
    <property type="nucleotide sequence ID" value="NZ_VMKP01000002.1"/>
</dbReference>
<evidence type="ECO:0000256" key="3">
    <source>
        <dbReference type="HAMAP-Rule" id="MF_01077"/>
    </source>
</evidence>
<evidence type="ECO:0000259" key="4">
    <source>
        <dbReference type="Pfam" id="PF02576"/>
    </source>
</evidence>
<dbReference type="PANTHER" id="PTHR33867">
    <property type="entry name" value="RIBOSOME MATURATION FACTOR RIMP"/>
    <property type="match status" value="1"/>
</dbReference>
<dbReference type="Gene3D" id="3.30.300.70">
    <property type="entry name" value="RimP-like superfamily, N-terminal"/>
    <property type="match status" value="1"/>
</dbReference>
<keyword evidence="7" id="KW-1185">Reference proteome</keyword>
<evidence type="ECO:0000313" key="6">
    <source>
        <dbReference type="EMBL" id="TVO65435.1"/>
    </source>
</evidence>
<dbReference type="NCBIfam" id="NF000927">
    <property type="entry name" value="PRK00092.1-1"/>
    <property type="match status" value="1"/>
</dbReference>
<evidence type="ECO:0000256" key="2">
    <source>
        <dbReference type="ARBA" id="ARBA00022517"/>
    </source>
</evidence>
<dbReference type="InterPro" id="IPR035956">
    <property type="entry name" value="RimP_N_sf"/>
</dbReference>
<accession>A0A557RJV6</accession>
<gene>
    <name evidence="3 6" type="primary">rimP</name>
    <name evidence="6" type="ORF">FPL11_04960</name>
</gene>
<dbReference type="Pfam" id="PF17384">
    <property type="entry name" value="DUF150_C"/>
    <property type="match status" value="1"/>
</dbReference>
<dbReference type="HAMAP" id="MF_01077">
    <property type="entry name" value="RimP"/>
    <property type="match status" value="1"/>
</dbReference>
<comment type="function">
    <text evidence="3">Required for maturation of 30S ribosomal subunits.</text>
</comment>
<dbReference type="GO" id="GO:0000028">
    <property type="term" value="P:ribosomal small subunit assembly"/>
    <property type="evidence" value="ECO:0007669"/>
    <property type="project" value="TreeGrafter"/>
</dbReference>
<dbReference type="FunFam" id="3.30.300.70:FF:000001">
    <property type="entry name" value="Ribosome maturation factor RimP"/>
    <property type="match status" value="1"/>
</dbReference>
<evidence type="ECO:0000259" key="5">
    <source>
        <dbReference type="Pfam" id="PF17384"/>
    </source>
</evidence>
<dbReference type="GO" id="GO:0005829">
    <property type="term" value="C:cytosol"/>
    <property type="evidence" value="ECO:0007669"/>
    <property type="project" value="TreeGrafter"/>
</dbReference>
<feature type="domain" description="Ribosome maturation factor RimP N-terminal" evidence="4">
    <location>
        <begin position="10"/>
        <end position="82"/>
    </location>
</feature>
<keyword evidence="1 3" id="KW-0963">Cytoplasm</keyword>
<dbReference type="InterPro" id="IPR028989">
    <property type="entry name" value="RimP_N"/>
</dbReference>